<sequence>MQAAGWNRPDILRHRFFQPGVDQSVPDAFLRLSPDRILYAAAAWLLYLPGKKAISRNDCDVCVVVAGAGDGRNFLDGIRCGAHRPAPVENGSGIDGFLRGAFSFSFRRRVEACVC</sequence>
<dbReference type="AlphaFoldDB" id="A0A645EZR2"/>
<comment type="caution">
    <text evidence="1">The sequence shown here is derived from an EMBL/GenBank/DDBJ whole genome shotgun (WGS) entry which is preliminary data.</text>
</comment>
<accession>A0A645EZR2</accession>
<name>A0A645EZR2_9ZZZZ</name>
<organism evidence="1">
    <name type="scientific">bioreactor metagenome</name>
    <dbReference type="NCBI Taxonomy" id="1076179"/>
    <lineage>
        <taxon>unclassified sequences</taxon>
        <taxon>metagenomes</taxon>
        <taxon>ecological metagenomes</taxon>
    </lineage>
</organism>
<protein>
    <submittedName>
        <fullName evidence="1">Uncharacterized protein</fullName>
    </submittedName>
</protein>
<evidence type="ECO:0000313" key="1">
    <source>
        <dbReference type="EMBL" id="MPN07427.1"/>
    </source>
</evidence>
<proteinExistence type="predicted"/>
<gene>
    <name evidence="1" type="ORF">SDC9_154697</name>
</gene>
<dbReference type="EMBL" id="VSSQ01053403">
    <property type="protein sequence ID" value="MPN07427.1"/>
    <property type="molecule type" value="Genomic_DNA"/>
</dbReference>
<reference evidence="1" key="1">
    <citation type="submission" date="2019-08" db="EMBL/GenBank/DDBJ databases">
        <authorList>
            <person name="Kucharzyk K."/>
            <person name="Murdoch R.W."/>
            <person name="Higgins S."/>
            <person name="Loffler F."/>
        </authorList>
    </citation>
    <scope>NUCLEOTIDE SEQUENCE</scope>
</reference>